<sequence length="390" mass="44919">MTDVIELNEIEALNEFQSDWTRLLSITPGGTFFRSQEWLQVYWKHFAADQKLRVLIVRENGEVTGIVPLCWKKIKSKFGPCRILTFPFDDWGSFYGPVSADQESTWRSALEYLQHSNRDWDLIDLRCVETDGFDGGATERAFQAENMEFEKFLWEQAIYVDLSQTWEEYLSARPRKARQTYTRAERNLQAQGEIEHLRYRPRGEAFGESDPRWDLYEMCEQIAAKSWQGSSTTGTTITHATVNQFFRDSYESAIRAGAFDLNLIFLSGQPAAFSYNFAQNGLINGLRMGYNPEVSDQGLGRLLVGRILHDSMDRGDLLLDVGTGALDAKKYWYTSVENSYRYVYYSPASAIANVLRLSHQVASWFRDRFSSNDTDKIQKVPGQKLQVTQH</sequence>
<evidence type="ECO:0000313" key="2">
    <source>
        <dbReference type="EMBL" id="QDT90490.1"/>
    </source>
</evidence>
<dbReference type="OrthoDB" id="286168at2"/>
<name>A0A517VBV8_9PLAN</name>
<dbReference type="AlphaFoldDB" id="A0A517VBV8"/>
<protein>
    <recommendedName>
        <fullName evidence="1">BioF2-like acetyltransferase domain-containing protein</fullName>
    </recommendedName>
</protein>
<keyword evidence="3" id="KW-1185">Reference proteome</keyword>
<dbReference type="InterPro" id="IPR016181">
    <property type="entry name" value="Acyl_CoA_acyltransferase"/>
</dbReference>
<dbReference type="InterPro" id="IPR038740">
    <property type="entry name" value="BioF2-like_GNAT_dom"/>
</dbReference>
<evidence type="ECO:0000259" key="1">
    <source>
        <dbReference type="Pfam" id="PF13480"/>
    </source>
</evidence>
<dbReference type="Proteomes" id="UP000316855">
    <property type="component" value="Chromosome"/>
</dbReference>
<organism evidence="2 3">
    <name type="scientific">Gimesia algae</name>
    <dbReference type="NCBI Taxonomy" id="2527971"/>
    <lineage>
        <taxon>Bacteria</taxon>
        <taxon>Pseudomonadati</taxon>
        <taxon>Planctomycetota</taxon>
        <taxon>Planctomycetia</taxon>
        <taxon>Planctomycetales</taxon>
        <taxon>Planctomycetaceae</taxon>
        <taxon>Gimesia</taxon>
    </lineage>
</organism>
<evidence type="ECO:0000313" key="3">
    <source>
        <dbReference type="Proteomes" id="UP000316855"/>
    </source>
</evidence>
<dbReference type="SUPFAM" id="SSF55729">
    <property type="entry name" value="Acyl-CoA N-acyltransferases (Nat)"/>
    <property type="match status" value="1"/>
</dbReference>
<reference evidence="2 3" key="1">
    <citation type="submission" date="2019-02" db="EMBL/GenBank/DDBJ databases">
        <title>Deep-cultivation of Planctomycetes and their phenomic and genomic characterization uncovers novel biology.</title>
        <authorList>
            <person name="Wiegand S."/>
            <person name="Jogler M."/>
            <person name="Boedeker C."/>
            <person name="Pinto D."/>
            <person name="Vollmers J."/>
            <person name="Rivas-Marin E."/>
            <person name="Kohn T."/>
            <person name="Peeters S.H."/>
            <person name="Heuer A."/>
            <person name="Rast P."/>
            <person name="Oberbeckmann S."/>
            <person name="Bunk B."/>
            <person name="Jeske O."/>
            <person name="Meyerdierks A."/>
            <person name="Storesund J.E."/>
            <person name="Kallscheuer N."/>
            <person name="Luecker S."/>
            <person name="Lage O.M."/>
            <person name="Pohl T."/>
            <person name="Merkel B.J."/>
            <person name="Hornburger P."/>
            <person name="Mueller R.-W."/>
            <person name="Bruemmer F."/>
            <person name="Labrenz M."/>
            <person name="Spormann A.M."/>
            <person name="Op den Camp H."/>
            <person name="Overmann J."/>
            <person name="Amann R."/>
            <person name="Jetten M.S.M."/>
            <person name="Mascher T."/>
            <person name="Medema M.H."/>
            <person name="Devos D.P."/>
            <person name="Kaster A.-K."/>
            <person name="Ovreas L."/>
            <person name="Rohde M."/>
            <person name="Galperin M.Y."/>
            <person name="Jogler C."/>
        </authorList>
    </citation>
    <scope>NUCLEOTIDE SEQUENCE [LARGE SCALE GENOMIC DNA]</scope>
    <source>
        <strain evidence="2 3">Pan161</strain>
    </source>
</reference>
<dbReference type="EMBL" id="CP036343">
    <property type="protein sequence ID" value="QDT90490.1"/>
    <property type="molecule type" value="Genomic_DNA"/>
</dbReference>
<accession>A0A517VBV8</accession>
<feature type="domain" description="BioF2-like acetyltransferase" evidence="1">
    <location>
        <begin position="175"/>
        <end position="329"/>
    </location>
</feature>
<proteinExistence type="predicted"/>
<dbReference type="Pfam" id="PF13480">
    <property type="entry name" value="Acetyltransf_6"/>
    <property type="match status" value="1"/>
</dbReference>
<dbReference type="KEGG" id="gax:Pan161_21420"/>
<gene>
    <name evidence="2" type="ORF">Pan161_21420</name>
</gene>